<feature type="domain" description="NB-ARC" evidence="6">
    <location>
        <begin position="4"/>
        <end position="159"/>
    </location>
</feature>
<dbReference type="PRINTS" id="PR00364">
    <property type="entry name" value="DISEASERSIST"/>
</dbReference>
<dbReference type="PANTHER" id="PTHR33463:SF198">
    <property type="entry name" value="RPP4C3"/>
    <property type="match status" value="1"/>
</dbReference>
<dbReference type="InterPro" id="IPR050905">
    <property type="entry name" value="Plant_NBS-LRR"/>
</dbReference>
<dbReference type="Gene3D" id="1.10.8.430">
    <property type="entry name" value="Helical domain of apoptotic protease-activating factors"/>
    <property type="match status" value="1"/>
</dbReference>
<dbReference type="Proteomes" id="UP001415857">
    <property type="component" value="Unassembled WGS sequence"/>
</dbReference>
<keyword evidence="8" id="KW-1185">Reference proteome</keyword>
<gene>
    <name evidence="7" type="ORF">L1049_019415</name>
</gene>
<protein>
    <recommendedName>
        <fullName evidence="6">NB-ARC domain-containing protein</fullName>
    </recommendedName>
</protein>
<dbReference type="GO" id="GO:0043531">
    <property type="term" value="F:ADP binding"/>
    <property type="evidence" value="ECO:0007669"/>
    <property type="project" value="InterPro"/>
</dbReference>
<evidence type="ECO:0000313" key="8">
    <source>
        <dbReference type="Proteomes" id="UP001415857"/>
    </source>
</evidence>
<dbReference type="AlphaFoldDB" id="A0AAP0SBC2"/>
<dbReference type="SUPFAM" id="SSF52540">
    <property type="entry name" value="P-loop containing nucleoside triphosphate hydrolases"/>
    <property type="match status" value="1"/>
</dbReference>
<keyword evidence="3" id="KW-0677">Repeat</keyword>
<dbReference type="GO" id="GO:0005524">
    <property type="term" value="F:ATP binding"/>
    <property type="evidence" value="ECO:0007669"/>
    <property type="project" value="UniProtKB-KW"/>
</dbReference>
<dbReference type="InterPro" id="IPR032675">
    <property type="entry name" value="LRR_dom_sf"/>
</dbReference>
<dbReference type="InterPro" id="IPR042197">
    <property type="entry name" value="Apaf_helical"/>
</dbReference>
<dbReference type="SUPFAM" id="SSF52058">
    <property type="entry name" value="L domain-like"/>
    <property type="match status" value="1"/>
</dbReference>
<dbReference type="PANTHER" id="PTHR33463">
    <property type="entry name" value="NB-ARC DOMAIN-CONTAINING PROTEIN-RELATED"/>
    <property type="match status" value="1"/>
</dbReference>
<sequence>MEALKDDQINMIGIYGMGGVGKTTLVKEVAKQAEDHKDQFDEVVMAVVSQTPNFIKIQDEIADKLGLNFVAKSESGRARELYDRIMQKKRSLVILDDIWERVELEAIGIPSGANHKGCKIVLTSRKKDVCNRMGTQKDFSIKFLSEQEAWTLFSKMVGDSVDFPRLRSTAVEVAKECGGLPLAIAVVARALRNKDLSFWHDALNRLRKSIQEKDVSLALELSYTHLESEEAKYFFLLCSLFPEDHSIAIEDLLKYGIGLGSFQDVDTVDEAIVRANTLVYNLKYSCLLLESHREEYVRIHDVVRDIAISIASKGNRAFLAKAGLGLREWPKKDTYEPYTAISIMSNDIHELPEGLECPNLQILFLDGNRPSLQFPENFFLGMENLKVLKMSGIAKRNGNADSSKVIRFEKM</sequence>
<dbReference type="FunFam" id="3.40.50.300:FF:001091">
    <property type="entry name" value="Probable disease resistance protein At1g61300"/>
    <property type="match status" value="1"/>
</dbReference>
<dbReference type="InterPro" id="IPR027417">
    <property type="entry name" value="P-loop_NTPase"/>
</dbReference>
<evidence type="ECO:0000256" key="2">
    <source>
        <dbReference type="ARBA" id="ARBA00022614"/>
    </source>
</evidence>
<evidence type="ECO:0000256" key="4">
    <source>
        <dbReference type="ARBA" id="ARBA00022821"/>
    </source>
</evidence>
<evidence type="ECO:0000256" key="3">
    <source>
        <dbReference type="ARBA" id="ARBA00022737"/>
    </source>
</evidence>
<dbReference type="Gene3D" id="3.40.50.300">
    <property type="entry name" value="P-loop containing nucleotide triphosphate hydrolases"/>
    <property type="match status" value="1"/>
</dbReference>
<comment type="similarity">
    <text evidence="1">Belongs to the disease resistance NB-LRR family.</text>
</comment>
<evidence type="ECO:0000256" key="1">
    <source>
        <dbReference type="ARBA" id="ARBA00008894"/>
    </source>
</evidence>
<dbReference type="Gene3D" id="1.10.10.10">
    <property type="entry name" value="Winged helix-like DNA-binding domain superfamily/Winged helix DNA-binding domain"/>
    <property type="match status" value="1"/>
</dbReference>
<name>A0AAP0SBC2_LIQFO</name>
<accession>A0AAP0SBC2</accession>
<keyword evidence="4" id="KW-0611">Plant defense</keyword>
<dbReference type="InterPro" id="IPR002182">
    <property type="entry name" value="NB-ARC"/>
</dbReference>
<keyword evidence="5" id="KW-0067">ATP-binding</keyword>
<dbReference type="InterPro" id="IPR036388">
    <property type="entry name" value="WH-like_DNA-bd_sf"/>
</dbReference>
<keyword evidence="5" id="KW-0547">Nucleotide-binding</keyword>
<evidence type="ECO:0000256" key="5">
    <source>
        <dbReference type="ARBA" id="ARBA00022840"/>
    </source>
</evidence>
<keyword evidence="2" id="KW-0433">Leucine-rich repeat</keyword>
<proteinExistence type="inferred from homology"/>
<dbReference type="GO" id="GO:0006952">
    <property type="term" value="P:defense response"/>
    <property type="evidence" value="ECO:0007669"/>
    <property type="project" value="UniProtKB-KW"/>
</dbReference>
<comment type="caution">
    <text evidence="7">The sequence shown here is derived from an EMBL/GenBank/DDBJ whole genome shotgun (WGS) entry which is preliminary data.</text>
</comment>
<evidence type="ECO:0000313" key="7">
    <source>
        <dbReference type="EMBL" id="KAK9291467.1"/>
    </source>
</evidence>
<dbReference type="Pfam" id="PF00931">
    <property type="entry name" value="NB-ARC"/>
    <property type="match status" value="1"/>
</dbReference>
<dbReference type="EMBL" id="JBBPBK010000001">
    <property type="protein sequence ID" value="KAK9291467.1"/>
    <property type="molecule type" value="Genomic_DNA"/>
</dbReference>
<reference evidence="7 8" key="1">
    <citation type="journal article" date="2024" name="Plant J.">
        <title>Genome sequences and population genomics reveal climatic adaptation and genomic divergence between two closely related sweetgum species.</title>
        <authorList>
            <person name="Xu W.Q."/>
            <person name="Ren C.Q."/>
            <person name="Zhang X.Y."/>
            <person name="Comes H.P."/>
            <person name="Liu X.H."/>
            <person name="Li Y.G."/>
            <person name="Kettle C.J."/>
            <person name="Jalonen R."/>
            <person name="Gaisberger H."/>
            <person name="Ma Y.Z."/>
            <person name="Qiu Y.X."/>
        </authorList>
    </citation>
    <scope>NUCLEOTIDE SEQUENCE [LARGE SCALE GENOMIC DNA]</scope>
    <source>
        <strain evidence="7">Hangzhou</strain>
    </source>
</reference>
<dbReference type="Gene3D" id="3.80.10.10">
    <property type="entry name" value="Ribonuclease Inhibitor"/>
    <property type="match status" value="1"/>
</dbReference>
<organism evidence="7 8">
    <name type="scientific">Liquidambar formosana</name>
    <name type="common">Formosan gum</name>
    <dbReference type="NCBI Taxonomy" id="63359"/>
    <lineage>
        <taxon>Eukaryota</taxon>
        <taxon>Viridiplantae</taxon>
        <taxon>Streptophyta</taxon>
        <taxon>Embryophyta</taxon>
        <taxon>Tracheophyta</taxon>
        <taxon>Spermatophyta</taxon>
        <taxon>Magnoliopsida</taxon>
        <taxon>eudicotyledons</taxon>
        <taxon>Gunneridae</taxon>
        <taxon>Pentapetalae</taxon>
        <taxon>Saxifragales</taxon>
        <taxon>Altingiaceae</taxon>
        <taxon>Liquidambar</taxon>
    </lineage>
</organism>
<evidence type="ECO:0000259" key="6">
    <source>
        <dbReference type="Pfam" id="PF00931"/>
    </source>
</evidence>